<evidence type="ECO:0000313" key="2">
    <source>
        <dbReference type="Proteomes" id="UP001302486"/>
    </source>
</evidence>
<reference evidence="2" key="1">
    <citation type="submission" date="2024-06" db="EMBL/GenBank/DDBJ databases">
        <title>Hwangdonia haimaensis gen. nov., sp. nov., a member of the family Flavobacteriaceae isolated from the haima cold seep.</title>
        <authorList>
            <person name="Li J."/>
        </authorList>
    </citation>
    <scope>NUCLEOTIDE SEQUENCE [LARGE SCALE GENOMIC DNA]</scope>
    <source>
        <strain evidence="2">SCSIO 19198</strain>
    </source>
</reference>
<dbReference type="Gene3D" id="3.30.70.1230">
    <property type="entry name" value="Nucleotide cyclase"/>
    <property type="match status" value="1"/>
</dbReference>
<name>A0AA97ENE4_9FLAO</name>
<proteinExistence type="predicted"/>
<dbReference type="AlphaFoldDB" id="A0AA97ENE4"/>
<gene>
    <name evidence="1" type="ORF">RNZ46_03825</name>
</gene>
<dbReference type="InterPro" id="IPR020503">
    <property type="entry name" value="Uncharacterised_Rv2561"/>
</dbReference>
<dbReference type="Pfam" id="PF10851">
    <property type="entry name" value="DUF2652"/>
    <property type="match status" value="1"/>
</dbReference>
<accession>A0AA97ENE4</accession>
<dbReference type="SUPFAM" id="SSF55073">
    <property type="entry name" value="Nucleotide cyclase"/>
    <property type="match status" value="1"/>
</dbReference>
<dbReference type="KEGG" id="hws:RNZ46_03825"/>
<dbReference type="Proteomes" id="UP001302486">
    <property type="component" value="Chromosome"/>
</dbReference>
<protein>
    <submittedName>
        <fullName evidence="1">DUF2652 domain-containing protein</fullName>
    </submittedName>
</protein>
<dbReference type="InterPro" id="IPR029787">
    <property type="entry name" value="Nucleotide_cyclase"/>
</dbReference>
<evidence type="ECO:0000313" key="1">
    <source>
        <dbReference type="EMBL" id="WOD44392.1"/>
    </source>
</evidence>
<dbReference type="EMBL" id="CP136521">
    <property type="protein sequence ID" value="WOD44392.1"/>
    <property type="molecule type" value="Genomic_DNA"/>
</dbReference>
<sequence length="203" mass="23551">MKQNPMLICIPDISGFTQFMSETDSDLSSKIIPALLNKIIYSNEIGLKVSEIEGDAVLFYKTGKLPALKTLVNQCIYFYKEFYKQLHILKATHDNNEDSHKIPKTLGLKIILHYGHEIDTVQIGKHIKLMGEDVIIAHKLLKNKVPKDEYLLISEHLLQQYDMEELDNNLYWSELKKGENVYEHLGEINYTYIDLEPLLHFNT</sequence>
<organism evidence="1 2">
    <name type="scientific">Hwangdonia lutea</name>
    <dbReference type="NCBI Taxonomy" id="3075823"/>
    <lineage>
        <taxon>Bacteria</taxon>
        <taxon>Pseudomonadati</taxon>
        <taxon>Bacteroidota</taxon>
        <taxon>Flavobacteriia</taxon>
        <taxon>Flavobacteriales</taxon>
        <taxon>Flavobacteriaceae</taxon>
        <taxon>Hwangdonia</taxon>
    </lineage>
</organism>
<dbReference type="RefSeq" id="WP_316984058.1">
    <property type="nucleotide sequence ID" value="NZ_CP136521.1"/>
</dbReference>
<keyword evidence="2" id="KW-1185">Reference proteome</keyword>